<dbReference type="PaxDb" id="469381-Dpep_1059"/>
<keyword evidence="12" id="KW-1185">Reference proteome</keyword>
<evidence type="ECO:0000256" key="5">
    <source>
        <dbReference type="ARBA" id="ARBA00022692"/>
    </source>
</evidence>
<evidence type="ECO:0000256" key="4">
    <source>
        <dbReference type="ARBA" id="ARBA00022679"/>
    </source>
</evidence>
<evidence type="ECO:0000256" key="2">
    <source>
        <dbReference type="ARBA" id="ARBA00022475"/>
    </source>
</evidence>
<keyword evidence="4 11" id="KW-0808">Transferase</keyword>
<dbReference type="Pfam" id="PF13231">
    <property type="entry name" value="PMT_2"/>
    <property type="match status" value="1"/>
</dbReference>
<feature type="transmembrane region" description="Helical" evidence="8">
    <location>
        <begin position="169"/>
        <end position="197"/>
    </location>
</feature>
<keyword evidence="5 8" id="KW-0812">Transmembrane</keyword>
<evidence type="ECO:0000313" key="11">
    <source>
        <dbReference type="EMBL" id="EFC91085.1"/>
    </source>
</evidence>
<dbReference type="AlphaFoldDB" id="D2Z6I8"/>
<evidence type="ECO:0000259" key="9">
    <source>
        <dbReference type="Pfam" id="PF13231"/>
    </source>
</evidence>
<comment type="subcellular location">
    <subcellularLocation>
        <location evidence="1">Cell membrane</location>
        <topology evidence="1">Multi-pass membrane protein</topology>
    </subcellularLocation>
</comment>
<dbReference type="STRING" id="469381.Dpep_1059"/>
<evidence type="ECO:0000256" key="1">
    <source>
        <dbReference type="ARBA" id="ARBA00004651"/>
    </source>
</evidence>
<dbReference type="GO" id="GO:0010041">
    <property type="term" value="P:response to iron(III) ion"/>
    <property type="evidence" value="ECO:0007669"/>
    <property type="project" value="TreeGrafter"/>
</dbReference>
<feature type="domain" description="Glycosyltransferase RgtA/B/C/D-like" evidence="9">
    <location>
        <begin position="67"/>
        <end position="224"/>
    </location>
</feature>
<feature type="transmembrane region" description="Helical" evidence="8">
    <location>
        <begin position="88"/>
        <end position="109"/>
    </location>
</feature>
<sequence>MIDDAREKRIAKILITTLLCIPVVYFLTLNWNGLLDPDEGRYAEVAREMLATGDFVTPHLNFTKFFDKPPLSYWLTAMLFRLFGQNELAARLGPAICGIITIWLVYLVASATWGKRTGYISSIVLGSSLLFFALAHVVITDMVLTSCVTASMAGFYMVQRGNRRWLPAFYVSMAAGILAKGLIGVVIPVGTAVIWAIVTVDRRALGRMFSLRWSGASLAISLPWFLAVCERNPDFFDYFFIRQHFIRYLTTADNRYEPIWFFLPIVLIGLLPWTGFLLRSMLSLFDAGKVIESLKERKGEAFMWIWAAFTVLFFSLSGSKLIPYILPAFPPLSVVIGREIDSRIRENHEGKNSLATIFTVSLLLVYGIALAALPFFYGEYPFWSIARWSFPDALILWGGSLAVVYLSNPPGNMEKVVVVLGIVGLLNGVCSVGLGSVYASNHSSRTVAEFIGRYRSQGDSVVQYGGFDQGLPFYLGQRVVLTSHSQDMDFGDAHEKDRSWFLDDEGLRALWRKQKKVFLVAECDDLSKLRSLLAPSVYSLQMPVGKVLLSNRRFSERPDARLSRGSDIR</sequence>
<dbReference type="OrthoDB" id="9775035at2"/>
<evidence type="ECO:0000259" key="10">
    <source>
        <dbReference type="Pfam" id="PF18583"/>
    </source>
</evidence>
<proteinExistence type="predicted"/>
<dbReference type="InterPro" id="IPR040845">
    <property type="entry name" value="Arnt_C"/>
</dbReference>
<reference evidence="11 12" key="1">
    <citation type="journal article" date="2010" name="Stand. Genomic Sci.">
        <title>Permanent draft genome sequence of Dethiosulfovibrio peptidovorans type strain (SEBR 4207).</title>
        <authorList>
            <person name="Labutti K."/>
            <person name="Mayilraj S."/>
            <person name="Clum A."/>
            <person name="Lucas S."/>
            <person name="Glavina Del Rio T."/>
            <person name="Nolan M."/>
            <person name="Tice H."/>
            <person name="Cheng J.F."/>
            <person name="Pitluck S."/>
            <person name="Liolios K."/>
            <person name="Ivanova N."/>
            <person name="Mavromatis K."/>
            <person name="Mikhailova N."/>
            <person name="Pati A."/>
            <person name="Goodwin L."/>
            <person name="Chen A."/>
            <person name="Palaniappan K."/>
            <person name="Land M."/>
            <person name="Hauser L."/>
            <person name="Chang Y.J."/>
            <person name="Jeffries C.D."/>
            <person name="Rohde M."/>
            <person name="Spring S."/>
            <person name="Goker M."/>
            <person name="Woyke T."/>
            <person name="Bristow J."/>
            <person name="Eisen J.A."/>
            <person name="Markowitz V."/>
            <person name="Hugenholtz P."/>
            <person name="Kyrpides N.C."/>
            <person name="Klenk H.P."/>
            <person name="Lapidus A."/>
        </authorList>
    </citation>
    <scope>NUCLEOTIDE SEQUENCE [LARGE SCALE GENOMIC DNA]</scope>
    <source>
        <strain evidence="11 12">DSM 11002</strain>
    </source>
</reference>
<keyword evidence="7 8" id="KW-0472">Membrane</keyword>
<feature type="transmembrane region" description="Helical" evidence="8">
    <location>
        <begin position="352"/>
        <end position="376"/>
    </location>
</feature>
<keyword evidence="6 8" id="KW-1133">Transmembrane helix</keyword>
<evidence type="ECO:0000256" key="8">
    <source>
        <dbReference type="SAM" id="Phobius"/>
    </source>
</evidence>
<dbReference type="GO" id="GO:0005886">
    <property type="term" value="C:plasma membrane"/>
    <property type="evidence" value="ECO:0007669"/>
    <property type="project" value="UniProtKB-SubCell"/>
</dbReference>
<dbReference type="Pfam" id="PF18583">
    <property type="entry name" value="Arnt_C"/>
    <property type="match status" value="1"/>
</dbReference>
<keyword evidence="3" id="KW-0328">Glycosyltransferase</keyword>
<dbReference type="InterPro" id="IPR050297">
    <property type="entry name" value="LipidA_mod_glycosyltrf_83"/>
</dbReference>
<feature type="domain" description="Aminoarabinose transferase C-terminal" evidence="10">
    <location>
        <begin position="459"/>
        <end position="531"/>
    </location>
</feature>
<dbReference type="GO" id="GO:0016763">
    <property type="term" value="F:pentosyltransferase activity"/>
    <property type="evidence" value="ECO:0007669"/>
    <property type="project" value="TreeGrafter"/>
</dbReference>
<evidence type="ECO:0000256" key="3">
    <source>
        <dbReference type="ARBA" id="ARBA00022676"/>
    </source>
</evidence>
<feature type="transmembrane region" description="Helical" evidence="8">
    <location>
        <begin position="259"/>
        <end position="278"/>
    </location>
</feature>
<feature type="transmembrane region" description="Helical" evidence="8">
    <location>
        <begin position="388"/>
        <end position="406"/>
    </location>
</feature>
<gene>
    <name evidence="11" type="ORF">Dpep_1059</name>
</gene>
<name>D2Z6I8_9BACT</name>
<dbReference type="InterPro" id="IPR038731">
    <property type="entry name" value="RgtA/B/C-like"/>
</dbReference>
<dbReference type="RefSeq" id="WP_005660253.1">
    <property type="nucleotide sequence ID" value="NZ_ABTR02000001.1"/>
</dbReference>
<protein>
    <submittedName>
        <fullName evidence="11">Glycosyl transferase family 39</fullName>
    </submittedName>
</protein>
<dbReference type="eggNOG" id="COG1807">
    <property type="taxonomic scope" value="Bacteria"/>
</dbReference>
<dbReference type="GO" id="GO:0009103">
    <property type="term" value="P:lipopolysaccharide biosynthetic process"/>
    <property type="evidence" value="ECO:0007669"/>
    <property type="project" value="UniProtKB-ARBA"/>
</dbReference>
<feature type="transmembrane region" description="Helical" evidence="8">
    <location>
        <begin position="12"/>
        <end position="31"/>
    </location>
</feature>
<dbReference type="Proteomes" id="UP000006427">
    <property type="component" value="Unassembled WGS sequence"/>
</dbReference>
<accession>D2Z6I8</accession>
<dbReference type="EMBL" id="ABTR02000001">
    <property type="protein sequence ID" value="EFC91085.1"/>
    <property type="molecule type" value="Genomic_DNA"/>
</dbReference>
<organism evidence="11 12">
    <name type="scientific">Dethiosulfovibrio peptidovorans DSM 11002</name>
    <dbReference type="NCBI Taxonomy" id="469381"/>
    <lineage>
        <taxon>Bacteria</taxon>
        <taxon>Thermotogati</taxon>
        <taxon>Synergistota</taxon>
        <taxon>Synergistia</taxon>
        <taxon>Synergistales</taxon>
        <taxon>Dethiosulfovibrionaceae</taxon>
        <taxon>Dethiosulfovibrio</taxon>
    </lineage>
</organism>
<keyword evidence="2" id="KW-1003">Cell membrane</keyword>
<dbReference type="PANTHER" id="PTHR33908">
    <property type="entry name" value="MANNOSYLTRANSFERASE YKCB-RELATED"/>
    <property type="match status" value="1"/>
</dbReference>
<evidence type="ECO:0000256" key="7">
    <source>
        <dbReference type="ARBA" id="ARBA00023136"/>
    </source>
</evidence>
<evidence type="ECO:0000256" key="6">
    <source>
        <dbReference type="ARBA" id="ARBA00022989"/>
    </source>
</evidence>
<evidence type="ECO:0000313" key="12">
    <source>
        <dbReference type="Proteomes" id="UP000006427"/>
    </source>
</evidence>
<feature type="transmembrane region" description="Helical" evidence="8">
    <location>
        <begin position="209"/>
        <end position="227"/>
    </location>
</feature>
<dbReference type="PANTHER" id="PTHR33908:SF3">
    <property type="entry name" value="UNDECAPRENYL PHOSPHATE-ALPHA-4-AMINO-4-DEOXY-L-ARABINOSE ARABINOSYL TRANSFERASE"/>
    <property type="match status" value="1"/>
</dbReference>
<feature type="transmembrane region" description="Helical" evidence="8">
    <location>
        <begin position="299"/>
        <end position="316"/>
    </location>
</feature>
<feature type="transmembrane region" description="Helical" evidence="8">
    <location>
        <begin position="418"/>
        <end position="439"/>
    </location>
</feature>
<comment type="caution">
    <text evidence="11">The sequence shown here is derived from an EMBL/GenBank/DDBJ whole genome shotgun (WGS) entry which is preliminary data.</text>
</comment>